<accession>A0A565B0E7</accession>
<protein>
    <submittedName>
        <fullName evidence="2">Uncharacterized protein</fullName>
    </submittedName>
</protein>
<keyword evidence="3" id="KW-1185">Reference proteome</keyword>
<dbReference type="EMBL" id="CABITT030000002">
    <property type="protein sequence ID" value="VVA95121.1"/>
    <property type="molecule type" value="Genomic_DNA"/>
</dbReference>
<proteinExistence type="predicted"/>
<evidence type="ECO:0000313" key="3">
    <source>
        <dbReference type="Proteomes" id="UP000489600"/>
    </source>
</evidence>
<evidence type="ECO:0000256" key="1">
    <source>
        <dbReference type="SAM" id="MobiDB-lite"/>
    </source>
</evidence>
<feature type="region of interest" description="Disordered" evidence="1">
    <location>
        <begin position="329"/>
        <end position="353"/>
    </location>
</feature>
<dbReference type="InterPro" id="IPR053273">
    <property type="entry name" value="CST_Regulator"/>
</dbReference>
<sequence length="353" mass="38849">MGTESKGRAWFGKIYNKLETILVEVDTFTSKNTLCLKSSDPSDWESVRSEPEEVAEDRTSGICDLQKEQNPSCEGPSDPPSVQNFDISGYVRIEERVQGDGLNEDSSATSLLPDGEILSGAPLLEEYCNGNLTSATTLGDEEPIITDEESQITNTLTPQKCSAGDPSVFPGEESVEEDRVESCRDDVSIESESTEISVGSFETVVDSESTQSSTDDSNLNPIATKILDIHVQDNVAIMRSSNDGNLDAVTNGKSDISPSDSKALHSMEVREDPSFVDDNALYAVRLRTKKLRSYKRKIVDALTSKRRREKDYEELSIWFGDADMGSDLAIGEDSRHSKSSQVHEPEDSPWELL</sequence>
<dbReference type="GO" id="GO:0061908">
    <property type="term" value="C:phagophore"/>
    <property type="evidence" value="ECO:0007669"/>
    <property type="project" value="TreeGrafter"/>
</dbReference>
<evidence type="ECO:0000313" key="2">
    <source>
        <dbReference type="EMBL" id="VVA95121.1"/>
    </source>
</evidence>
<organism evidence="2 3">
    <name type="scientific">Arabis nemorensis</name>
    <dbReference type="NCBI Taxonomy" id="586526"/>
    <lineage>
        <taxon>Eukaryota</taxon>
        <taxon>Viridiplantae</taxon>
        <taxon>Streptophyta</taxon>
        <taxon>Embryophyta</taxon>
        <taxon>Tracheophyta</taxon>
        <taxon>Spermatophyta</taxon>
        <taxon>Magnoliopsida</taxon>
        <taxon>eudicotyledons</taxon>
        <taxon>Gunneridae</taxon>
        <taxon>Pentapetalae</taxon>
        <taxon>rosids</taxon>
        <taxon>malvids</taxon>
        <taxon>Brassicales</taxon>
        <taxon>Brassicaceae</taxon>
        <taxon>Arabideae</taxon>
        <taxon>Arabis</taxon>
    </lineage>
</organism>
<dbReference type="AlphaFoldDB" id="A0A565B0E7"/>
<feature type="compositionally biased region" description="Basic and acidic residues" evidence="1">
    <location>
        <begin position="45"/>
        <end position="58"/>
    </location>
</feature>
<dbReference type="Proteomes" id="UP000489600">
    <property type="component" value="Unassembled WGS sequence"/>
</dbReference>
<gene>
    <name evidence="2" type="ORF">ANE_LOCUS5566</name>
</gene>
<comment type="caution">
    <text evidence="2">The sequence shown here is derived from an EMBL/GenBank/DDBJ whole genome shotgun (WGS) entry which is preliminary data.</text>
</comment>
<feature type="compositionally biased region" description="Basic and acidic residues" evidence="1">
    <location>
        <begin position="332"/>
        <end position="346"/>
    </location>
</feature>
<reference evidence="2" key="1">
    <citation type="submission" date="2019-07" db="EMBL/GenBank/DDBJ databases">
        <authorList>
            <person name="Dittberner H."/>
        </authorList>
    </citation>
    <scope>NUCLEOTIDE SEQUENCE [LARGE SCALE GENOMIC DNA]</scope>
</reference>
<dbReference type="PANTHER" id="PTHR34659">
    <property type="entry name" value="BNAA05G11610D PROTEIN"/>
    <property type="match status" value="1"/>
</dbReference>
<dbReference type="GO" id="GO:0006950">
    <property type="term" value="P:response to stress"/>
    <property type="evidence" value="ECO:0007669"/>
    <property type="project" value="TreeGrafter"/>
</dbReference>
<name>A0A565B0E7_9BRAS</name>
<feature type="region of interest" description="Disordered" evidence="1">
    <location>
        <begin position="160"/>
        <end position="192"/>
    </location>
</feature>
<dbReference type="PANTHER" id="PTHR34659:SF1">
    <property type="entry name" value="PROTEIN EGT2"/>
    <property type="match status" value="1"/>
</dbReference>
<feature type="region of interest" description="Disordered" evidence="1">
    <location>
        <begin position="39"/>
        <end position="58"/>
    </location>
</feature>
<dbReference type="GO" id="GO:0005776">
    <property type="term" value="C:autophagosome"/>
    <property type="evidence" value="ECO:0007669"/>
    <property type="project" value="TreeGrafter"/>
</dbReference>
<dbReference type="OrthoDB" id="1644512at2759"/>